<accession>A0ABW9RPT2</accession>
<keyword evidence="3" id="KW-1185">Reference proteome</keyword>
<dbReference type="InterPro" id="IPR016084">
    <property type="entry name" value="Haem_Oase-like_multi-hlx"/>
</dbReference>
<name>A0ABW9RPT2_9BACT</name>
<dbReference type="Proteomes" id="UP000798808">
    <property type="component" value="Unassembled WGS sequence"/>
</dbReference>
<dbReference type="SUPFAM" id="SSF48613">
    <property type="entry name" value="Heme oxygenase-like"/>
    <property type="match status" value="1"/>
</dbReference>
<comment type="caution">
    <text evidence="2">The sequence shown here is derived from an EMBL/GenBank/DDBJ whole genome shotgun (WGS) entry which is preliminary data.</text>
</comment>
<keyword evidence="1" id="KW-0560">Oxidoreductase</keyword>
<dbReference type="SMART" id="SM01236">
    <property type="entry name" value="Haem_oxygenase_2"/>
    <property type="match status" value="1"/>
</dbReference>
<evidence type="ECO:0000313" key="2">
    <source>
        <dbReference type="EMBL" id="MTI25706.1"/>
    </source>
</evidence>
<proteinExistence type="predicted"/>
<gene>
    <name evidence="2" type="ORF">E1163_12190</name>
</gene>
<dbReference type="PANTHER" id="PTHR40279">
    <property type="entry name" value="PQQC-LIKE PROTEIN"/>
    <property type="match status" value="1"/>
</dbReference>
<evidence type="ECO:0000256" key="1">
    <source>
        <dbReference type="ARBA" id="ARBA00023002"/>
    </source>
</evidence>
<dbReference type="EMBL" id="SMLW01000534">
    <property type="protein sequence ID" value="MTI25706.1"/>
    <property type="molecule type" value="Genomic_DNA"/>
</dbReference>
<protein>
    <submittedName>
        <fullName evidence="2">Pyrroloquinoline quinone biosynthesis protein PqqC</fullName>
    </submittedName>
</protein>
<dbReference type="InterPro" id="IPR039068">
    <property type="entry name" value="PqqC-like"/>
</dbReference>
<dbReference type="RefSeq" id="WP_155172052.1">
    <property type="nucleotide sequence ID" value="NZ_BAAAFL010000018.1"/>
</dbReference>
<evidence type="ECO:0000313" key="3">
    <source>
        <dbReference type="Proteomes" id="UP000798808"/>
    </source>
</evidence>
<reference evidence="2 3" key="1">
    <citation type="submission" date="2019-02" db="EMBL/GenBank/DDBJ databases">
        <authorList>
            <person name="Goldberg S.R."/>
            <person name="Haltli B.A."/>
            <person name="Correa H."/>
            <person name="Russell K.G."/>
        </authorList>
    </citation>
    <scope>NUCLEOTIDE SEQUENCE [LARGE SCALE GENOMIC DNA]</scope>
    <source>
        <strain evidence="2 3">JCM 16186</strain>
    </source>
</reference>
<dbReference type="Pfam" id="PF14518">
    <property type="entry name" value="Haem_oxygenas_2"/>
    <property type="match status" value="1"/>
</dbReference>
<dbReference type="PANTHER" id="PTHR40279:SF3">
    <property type="entry name" value="4-AMINOBENZOATE SYNTHASE"/>
    <property type="match status" value="1"/>
</dbReference>
<dbReference type="Gene3D" id="1.20.910.10">
    <property type="entry name" value="Heme oxygenase-like"/>
    <property type="match status" value="1"/>
</dbReference>
<sequence length="237" mass="27555">MLDRKTFYNELEQNLHSRLKEDHPIIDELFEKKDPELLRIMIKQGYQLTKVFAIYVGGLYYRCPIAKYRKKFALNVYEEETGKISGTNGHLELLDRFVKAVGISKEELDNVEVNPETQALLDYRFKLIEDPKSFHKACAAVMIASEGQNLEDRVGTMRREKMAEEFGLDIDDLIFFKVHAEEDVYHVRDGLNCTADVCTTKQMQDEAIQTIHDTCDMFDRHYDGILREYRKSTAAIA</sequence>
<organism evidence="2 3">
    <name type="scientific">Fulvivirga kasyanovii</name>
    <dbReference type="NCBI Taxonomy" id="396812"/>
    <lineage>
        <taxon>Bacteria</taxon>
        <taxon>Pseudomonadati</taxon>
        <taxon>Bacteroidota</taxon>
        <taxon>Cytophagia</taxon>
        <taxon>Cytophagales</taxon>
        <taxon>Fulvivirgaceae</taxon>
        <taxon>Fulvivirga</taxon>
    </lineage>
</organism>